<protein>
    <recommendedName>
        <fullName evidence="5">DUF5050 domain-containing protein</fullName>
    </recommendedName>
</protein>
<dbReference type="Proteomes" id="UP000184394">
    <property type="component" value="Unassembled WGS sequence"/>
</dbReference>
<feature type="signal peptide" evidence="2">
    <location>
        <begin position="1"/>
        <end position="21"/>
    </location>
</feature>
<accession>A0A1M7G5K7</accession>
<evidence type="ECO:0000313" key="4">
    <source>
        <dbReference type="Proteomes" id="UP000184394"/>
    </source>
</evidence>
<evidence type="ECO:0000313" key="3">
    <source>
        <dbReference type="EMBL" id="SHM11368.1"/>
    </source>
</evidence>
<proteinExistence type="predicted"/>
<dbReference type="PROSITE" id="PS51257">
    <property type="entry name" value="PROKAR_LIPOPROTEIN"/>
    <property type="match status" value="1"/>
</dbReference>
<evidence type="ECO:0000256" key="2">
    <source>
        <dbReference type="SAM" id="SignalP"/>
    </source>
</evidence>
<dbReference type="EMBL" id="FRCT01000001">
    <property type="protein sequence ID" value="SHM11368.1"/>
    <property type="molecule type" value="Genomic_DNA"/>
</dbReference>
<sequence length="444" mass="50599">MNKRITCCIGAVLVLSSVLTACEDKKKPEPKLTDTTVNEDTGDTPVDSGNVREYREYTDDEFRTVEINLSYPDKEPHVEVSCIDISELTFGSRIPICNTEEYIGNYFLDMNLNNENMEYDWSDISNMAVNGIAQSCSMYEGKCYIVVEYPNFIYGRYDFSLYHYDEKSGTNEEIFSWSSKDINEHYCNTPILIENEMFYGIENASESTTKIYAYDMITGDTRTIFEESDFDKSVWFYQDDRCFPAIQLMNKGGEVTDVMYYDSASDSFIGSELKDIGEKSISNNTFNGVNYFLVKPEGKRKLDMVSEYYRVSTSFTSGAIIYADENKFIINNNVYLHMYDLEKMEHYLINATELGNATAYCNGFLFIGCKSTGVGSRVYCMIPELGITYPITENDNYIGLKTIGDKVTFNAYEEYNTSIQPRSGKGGIVLSSNKVNKVYTVTVK</sequence>
<feature type="chain" id="PRO_5038620380" description="DUF5050 domain-containing protein" evidence="2">
    <location>
        <begin position="22"/>
        <end position="444"/>
    </location>
</feature>
<name>A0A1M7G5K7_RUMFL</name>
<reference evidence="3 4" key="1">
    <citation type="submission" date="2016-11" db="EMBL/GenBank/DDBJ databases">
        <authorList>
            <person name="Jaros S."/>
            <person name="Januszkiewicz K."/>
            <person name="Wedrychowicz H."/>
        </authorList>
    </citation>
    <scope>NUCLEOTIDE SEQUENCE [LARGE SCALE GENOMIC DNA]</scope>
    <source>
        <strain evidence="3 4">Y1</strain>
    </source>
</reference>
<dbReference type="RefSeq" id="WP_072947667.1">
    <property type="nucleotide sequence ID" value="NZ_FRCT01000001.1"/>
</dbReference>
<dbReference type="OrthoDB" id="1816165at2"/>
<gene>
    <name evidence="3" type="ORF">SAMN04487860_10166</name>
</gene>
<keyword evidence="2" id="KW-0732">Signal</keyword>
<dbReference type="AlphaFoldDB" id="A0A1M7G5K7"/>
<feature type="region of interest" description="Disordered" evidence="1">
    <location>
        <begin position="28"/>
        <end position="49"/>
    </location>
</feature>
<organism evidence="3 4">
    <name type="scientific">Ruminococcus flavefaciens</name>
    <dbReference type="NCBI Taxonomy" id="1265"/>
    <lineage>
        <taxon>Bacteria</taxon>
        <taxon>Bacillati</taxon>
        <taxon>Bacillota</taxon>
        <taxon>Clostridia</taxon>
        <taxon>Eubacteriales</taxon>
        <taxon>Oscillospiraceae</taxon>
        <taxon>Ruminococcus</taxon>
    </lineage>
</organism>
<evidence type="ECO:0008006" key="5">
    <source>
        <dbReference type="Google" id="ProtNLM"/>
    </source>
</evidence>
<evidence type="ECO:0000256" key="1">
    <source>
        <dbReference type="SAM" id="MobiDB-lite"/>
    </source>
</evidence>